<proteinExistence type="predicted"/>
<name>A0AA39U8Z2_9AGAR</name>
<gene>
    <name evidence="1" type="ORF">IW261DRAFT_1418930</name>
</gene>
<accession>A0AA39U8Z2</accession>
<evidence type="ECO:0000313" key="1">
    <source>
        <dbReference type="EMBL" id="KAK0480552.1"/>
    </source>
</evidence>
<dbReference type="AlphaFoldDB" id="A0AA39U8Z2"/>
<reference evidence="1" key="1">
    <citation type="submission" date="2023-06" db="EMBL/GenBank/DDBJ databases">
        <authorList>
            <consortium name="Lawrence Berkeley National Laboratory"/>
            <person name="Ahrendt S."/>
            <person name="Sahu N."/>
            <person name="Indic B."/>
            <person name="Wong-Bajracharya J."/>
            <person name="Merenyi Z."/>
            <person name="Ke H.-M."/>
            <person name="Monk M."/>
            <person name="Kocsube S."/>
            <person name="Drula E."/>
            <person name="Lipzen A."/>
            <person name="Balint B."/>
            <person name="Henrissat B."/>
            <person name="Andreopoulos B."/>
            <person name="Martin F.M."/>
            <person name="Harder C.B."/>
            <person name="Rigling D."/>
            <person name="Ford K.L."/>
            <person name="Foster G.D."/>
            <person name="Pangilinan J."/>
            <person name="Papanicolaou A."/>
            <person name="Barry K."/>
            <person name="LaButti K."/>
            <person name="Viragh M."/>
            <person name="Koriabine M."/>
            <person name="Yan M."/>
            <person name="Riley R."/>
            <person name="Champramary S."/>
            <person name="Plett K.L."/>
            <person name="Tsai I.J."/>
            <person name="Slot J."/>
            <person name="Sipos G."/>
            <person name="Plett J."/>
            <person name="Nagy L.G."/>
            <person name="Grigoriev I.V."/>
        </authorList>
    </citation>
    <scope>NUCLEOTIDE SEQUENCE</scope>
    <source>
        <strain evidence="1">ICMP 16352</strain>
    </source>
</reference>
<evidence type="ECO:0000313" key="2">
    <source>
        <dbReference type="Proteomes" id="UP001175227"/>
    </source>
</evidence>
<dbReference type="EMBL" id="JAUEPR010000009">
    <property type="protein sequence ID" value="KAK0480552.1"/>
    <property type="molecule type" value="Genomic_DNA"/>
</dbReference>
<protein>
    <submittedName>
        <fullName evidence="1">Uncharacterized protein</fullName>
    </submittedName>
</protein>
<keyword evidence="2" id="KW-1185">Reference proteome</keyword>
<sequence length="207" mass="23255">MSIVLNVPHQFQEHLSAEKTPTLCDMLPVFEAVSALLSRAIDAGLEKLSEYTELTHDVPAHMLAMAVNPYIKLNWYSCFWPEEYVSVKQSFVDAVCTYHSSDEVSDGNGDRASDPDPDPTQWVFNALRLDPQRTVARSQQQPVEHEVDLYLMDMSAGSMSLIYWQNLSREAEFRILEALTDDSIVVPSDLTVFRQSLTAVEAVVVAT</sequence>
<dbReference type="Proteomes" id="UP001175227">
    <property type="component" value="Unassembled WGS sequence"/>
</dbReference>
<comment type="caution">
    <text evidence="1">The sequence shown here is derived from an EMBL/GenBank/DDBJ whole genome shotgun (WGS) entry which is preliminary data.</text>
</comment>
<organism evidence="1 2">
    <name type="scientific">Armillaria novae-zelandiae</name>
    <dbReference type="NCBI Taxonomy" id="153914"/>
    <lineage>
        <taxon>Eukaryota</taxon>
        <taxon>Fungi</taxon>
        <taxon>Dikarya</taxon>
        <taxon>Basidiomycota</taxon>
        <taxon>Agaricomycotina</taxon>
        <taxon>Agaricomycetes</taxon>
        <taxon>Agaricomycetidae</taxon>
        <taxon>Agaricales</taxon>
        <taxon>Marasmiineae</taxon>
        <taxon>Physalacriaceae</taxon>
        <taxon>Armillaria</taxon>
    </lineage>
</organism>